<dbReference type="InterPro" id="IPR016181">
    <property type="entry name" value="Acyl_CoA_acyltransferase"/>
</dbReference>
<evidence type="ECO:0000313" key="1">
    <source>
        <dbReference type="EMBL" id="KAK1752632.1"/>
    </source>
</evidence>
<comment type="caution">
    <text evidence="1">The sequence shown here is derived from an EMBL/GenBank/DDBJ whole genome shotgun (WGS) entry which is preliminary data.</text>
</comment>
<dbReference type="Proteomes" id="UP001239445">
    <property type="component" value="Unassembled WGS sequence"/>
</dbReference>
<organism evidence="1 2">
    <name type="scientific">Echria macrotheca</name>
    <dbReference type="NCBI Taxonomy" id="438768"/>
    <lineage>
        <taxon>Eukaryota</taxon>
        <taxon>Fungi</taxon>
        <taxon>Dikarya</taxon>
        <taxon>Ascomycota</taxon>
        <taxon>Pezizomycotina</taxon>
        <taxon>Sordariomycetes</taxon>
        <taxon>Sordariomycetidae</taxon>
        <taxon>Sordariales</taxon>
        <taxon>Schizotheciaceae</taxon>
        <taxon>Echria</taxon>
    </lineage>
</organism>
<name>A0AAJ0B9G6_9PEZI</name>
<protein>
    <submittedName>
        <fullName evidence="1">Uncharacterized protein</fullName>
    </submittedName>
</protein>
<accession>A0AAJ0B9G6</accession>
<dbReference type="EMBL" id="MU839839">
    <property type="protein sequence ID" value="KAK1752632.1"/>
    <property type="molecule type" value="Genomic_DNA"/>
</dbReference>
<proteinExistence type="predicted"/>
<gene>
    <name evidence="1" type="ORF">QBC47DRAFT_432242</name>
</gene>
<dbReference type="AlphaFoldDB" id="A0AAJ0B9G6"/>
<sequence length="244" mass="27417">MSPRDTQIVLIPYDFESSAHHARLVQQRVSCGFGAEQVDGLTAWCKDGTTTIYWIVLSEEFPDREEAIAAHVQKYPEEIETLTDTARITFKRPHNPSGVSFTPIGHVGVAQKPSVDARIGLPPDIPIAWLIAIYTSWVLQGRGIGGSAMRAAEAIAADPTGPIGARLMVLDSIPESLQFDATYQDMFYVERGLPLPLISNQKWYEKQGYRWFRDMELEEPIMWTQGDRTIPIQLGYYKKFLVSG</sequence>
<keyword evidence="2" id="KW-1185">Reference proteome</keyword>
<reference evidence="1" key="1">
    <citation type="submission" date="2023-06" db="EMBL/GenBank/DDBJ databases">
        <title>Genome-scale phylogeny and comparative genomics of the fungal order Sordariales.</title>
        <authorList>
            <consortium name="Lawrence Berkeley National Laboratory"/>
            <person name="Hensen N."/>
            <person name="Bonometti L."/>
            <person name="Westerberg I."/>
            <person name="Brannstrom I.O."/>
            <person name="Guillou S."/>
            <person name="Cros-Aarteil S."/>
            <person name="Calhoun S."/>
            <person name="Haridas S."/>
            <person name="Kuo A."/>
            <person name="Mondo S."/>
            <person name="Pangilinan J."/>
            <person name="Riley R."/>
            <person name="Labutti K."/>
            <person name="Andreopoulos B."/>
            <person name="Lipzen A."/>
            <person name="Chen C."/>
            <person name="Yanf M."/>
            <person name="Daum C."/>
            <person name="Ng V."/>
            <person name="Clum A."/>
            <person name="Steindorff A."/>
            <person name="Ohm R."/>
            <person name="Martin F."/>
            <person name="Silar P."/>
            <person name="Natvig D."/>
            <person name="Lalanne C."/>
            <person name="Gautier V."/>
            <person name="Ament-Velasquez S.L."/>
            <person name="Kruys A."/>
            <person name="Hutchinson M.I."/>
            <person name="Powell A.J."/>
            <person name="Barry K."/>
            <person name="Miller A.N."/>
            <person name="Grigoriev I.V."/>
            <person name="Debuchy R."/>
            <person name="Gladieux P."/>
            <person name="Thoren M.H."/>
            <person name="Johannesson H."/>
        </authorList>
    </citation>
    <scope>NUCLEOTIDE SEQUENCE</scope>
    <source>
        <strain evidence="1">PSN4</strain>
    </source>
</reference>
<dbReference type="SUPFAM" id="SSF55729">
    <property type="entry name" value="Acyl-CoA N-acyltransferases (Nat)"/>
    <property type="match status" value="1"/>
</dbReference>
<feature type="non-terminal residue" evidence="1">
    <location>
        <position position="1"/>
    </location>
</feature>
<evidence type="ECO:0000313" key="2">
    <source>
        <dbReference type="Proteomes" id="UP001239445"/>
    </source>
</evidence>